<dbReference type="SMART" id="SM00530">
    <property type="entry name" value="HTH_XRE"/>
    <property type="match status" value="1"/>
</dbReference>
<dbReference type="AlphaFoldDB" id="A0A4R5VU07"/>
<proteinExistence type="predicted"/>
<dbReference type="Gene3D" id="1.10.260.40">
    <property type="entry name" value="lambda repressor-like DNA-binding domains"/>
    <property type="match status" value="1"/>
</dbReference>
<evidence type="ECO:0000259" key="2">
    <source>
        <dbReference type="PROSITE" id="PS50943"/>
    </source>
</evidence>
<sequence>MLGSQIQKLRQEKKLTLSQLAEKTDISKSYLSHIERNIQTNPTIEVLVKIAAALDVDLHTLLYPNKDISESTNTKKVHVTNWSEIIKAALEAGLINKADLKEISEAIENEKQGSRKN</sequence>
<reference evidence="4 5" key="1">
    <citation type="submission" date="2019-03" db="EMBL/GenBank/DDBJ databases">
        <title>Bacillus niacini sp. nov. a Nicotinate-Metabolizing Mesophile Isolated from Soil.</title>
        <authorList>
            <person name="Zhang G."/>
        </authorList>
    </citation>
    <scope>NUCLEOTIDE SEQUENCE [LARGE SCALE GENOMIC DNA]</scope>
    <source>
        <strain evidence="4 5">WN066</strain>
    </source>
</reference>
<dbReference type="Pfam" id="PF01381">
    <property type="entry name" value="HTH_3"/>
    <property type="match status" value="1"/>
</dbReference>
<accession>A0A4R5VU07</accession>
<dbReference type="PANTHER" id="PTHR46797:SF1">
    <property type="entry name" value="METHYLPHOSPHONATE SYNTHASE"/>
    <property type="match status" value="1"/>
</dbReference>
<dbReference type="EMBL" id="JAVGVR010000001">
    <property type="protein sequence ID" value="MDQ6600127.1"/>
    <property type="molecule type" value="Genomic_DNA"/>
</dbReference>
<dbReference type="GO" id="GO:0003700">
    <property type="term" value="F:DNA-binding transcription factor activity"/>
    <property type="evidence" value="ECO:0007669"/>
    <property type="project" value="TreeGrafter"/>
</dbReference>
<evidence type="ECO:0000313" key="4">
    <source>
        <dbReference type="EMBL" id="TDK62408.1"/>
    </source>
</evidence>
<dbReference type="RefSeq" id="WP_133334125.1">
    <property type="nucleotide sequence ID" value="NZ_JAVGVR010000001.1"/>
</dbReference>
<dbReference type="Proteomes" id="UP001178888">
    <property type="component" value="Unassembled WGS sequence"/>
</dbReference>
<evidence type="ECO:0000313" key="3">
    <source>
        <dbReference type="EMBL" id="MDQ6600127.1"/>
    </source>
</evidence>
<feature type="domain" description="HTH cro/C1-type" evidence="2">
    <location>
        <begin position="6"/>
        <end position="61"/>
    </location>
</feature>
<protein>
    <submittedName>
        <fullName evidence="3">Helix-turn-helix transcriptional regulator</fullName>
    </submittedName>
    <submittedName>
        <fullName evidence="4">XRE family transcriptional regulator</fullName>
    </submittedName>
</protein>
<dbReference type="CDD" id="cd00093">
    <property type="entry name" value="HTH_XRE"/>
    <property type="match status" value="1"/>
</dbReference>
<dbReference type="GO" id="GO:0003677">
    <property type="term" value="F:DNA binding"/>
    <property type="evidence" value="ECO:0007669"/>
    <property type="project" value="UniProtKB-KW"/>
</dbReference>
<evidence type="ECO:0000313" key="5">
    <source>
        <dbReference type="Proteomes" id="UP000295132"/>
    </source>
</evidence>
<dbReference type="Proteomes" id="UP000295132">
    <property type="component" value="Unassembled WGS sequence"/>
</dbReference>
<dbReference type="SUPFAM" id="SSF47413">
    <property type="entry name" value="lambda repressor-like DNA-binding domains"/>
    <property type="match status" value="1"/>
</dbReference>
<reference evidence="3" key="2">
    <citation type="submission" date="2023-08" db="EMBL/GenBank/DDBJ databases">
        <title>Nitrogen cycling bacteria in agricultural field soils.</title>
        <authorList>
            <person name="Jang J."/>
        </authorList>
    </citation>
    <scope>NUCLEOTIDE SEQUENCE</scope>
    <source>
        <strain evidence="3">PS3-36</strain>
    </source>
</reference>
<evidence type="ECO:0000256" key="1">
    <source>
        <dbReference type="ARBA" id="ARBA00023125"/>
    </source>
</evidence>
<comment type="caution">
    <text evidence="4">The sequence shown here is derived from an EMBL/GenBank/DDBJ whole genome shotgun (WGS) entry which is preliminary data.</text>
</comment>
<evidence type="ECO:0000313" key="6">
    <source>
        <dbReference type="Proteomes" id="UP001178888"/>
    </source>
</evidence>
<dbReference type="PROSITE" id="PS50943">
    <property type="entry name" value="HTH_CROC1"/>
    <property type="match status" value="1"/>
</dbReference>
<organism evidence="4 5">
    <name type="scientific">Bacillus salipaludis</name>
    <dbReference type="NCBI Taxonomy" id="2547811"/>
    <lineage>
        <taxon>Bacteria</taxon>
        <taxon>Bacillati</taxon>
        <taxon>Bacillota</taxon>
        <taxon>Bacilli</taxon>
        <taxon>Bacillales</taxon>
        <taxon>Bacillaceae</taxon>
        <taxon>Bacillus</taxon>
    </lineage>
</organism>
<dbReference type="InterPro" id="IPR010982">
    <property type="entry name" value="Lambda_DNA-bd_dom_sf"/>
</dbReference>
<keyword evidence="1" id="KW-0238">DNA-binding</keyword>
<dbReference type="GO" id="GO:0005829">
    <property type="term" value="C:cytosol"/>
    <property type="evidence" value="ECO:0007669"/>
    <property type="project" value="TreeGrafter"/>
</dbReference>
<keyword evidence="6" id="KW-1185">Reference proteome</keyword>
<gene>
    <name evidence="4" type="ORF">E2K98_10185</name>
    <name evidence="3" type="ORF">RCG21_28040</name>
</gene>
<dbReference type="PANTHER" id="PTHR46797">
    <property type="entry name" value="HTH-TYPE TRANSCRIPTIONAL REGULATOR"/>
    <property type="match status" value="1"/>
</dbReference>
<dbReference type="InterPro" id="IPR050807">
    <property type="entry name" value="TransReg_Diox_bact_type"/>
</dbReference>
<dbReference type="EMBL" id="SMYO01000004">
    <property type="protein sequence ID" value="TDK62408.1"/>
    <property type="molecule type" value="Genomic_DNA"/>
</dbReference>
<dbReference type="InterPro" id="IPR001387">
    <property type="entry name" value="Cro/C1-type_HTH"/>
</dbReference>
<name>A0A4R5VU07_9BACI</name>